<sequence length="212" mass="24553">MDDLGKRVQAQLQFMERNGRALEELIAKMLRMREEQEGFLHGFAKALQDIGAQEDSKELAQCLLSLGDCGQRLASETHDVMLQRPEGEMLLALTQIQDWGIVPMKRLLEDREKALKIEYKLQKEYDEKRGGSGKEKEKKLRMLSDQKRRVENVNALIDYHLSKFEEFRILKMKKIMNELARSNMFYHAKGLELFSVPCAAIAKLHARDVSEV</sequence>
<reference evidence="2" key="1">
    <citation type="journal article" date="2010" name="Genome Biol.">
        <title>Genome sequence of the necrotrophic plant pathogen Pythium ultimum reveals original pathogenicity mechanisms and effector repertoire.</title>
        <authorList>
            <person name="Levesque C.A."/>
            <person name="Brouwer H."/>
            <person name="Cano L."/>
            <person name="Hamilton J.P."/>
            <person name="Holt C."/>
            <person name="Huitema E."/>
            <person name="Raffaele S."/>
            <person name="Robideau G.P."/>
            <person name="Thines M."/>
            <person name="Win J."/>
            <person name="Zerillo M.M."/>
            <person name="Beakes G.W."/>
            <person name="Boore J.L."/>
            <person name="Busam D."/>
            <person name="Dumas B."/>
            <person name="Ferriera S."/>
            <person name="Fuerstenberg S.I."/>
            <person name="Gachon C.M."/>
            <person name="Gaulin E."/>
            <person name="Govers F."/>
            <person name="Grenville-Briggs L."/>
            <person name="Horner N."/>
            <person name="Hostetler J."/>
            <person name="Jiang R.H."/>
            <person name="Johnson J."/>
            <person name="Krajaejun T."/>
            <person name="Lin H."/>
            <person name="Meijer H.J."/>
            <person name="Moore B."/>
            <person name="Morris P."/>
            <person name="Phuntmart V."/>
            <person name="Puiu D."/>
            <person name="Shetty J."/>
            <person name="Stajich J.E."/>
            <person name="Tripathy S."/>
            <person name="Wawra S."/>
            <person name="van West P."/>
            <person name="Whitty B.R."/>
            <person name="Coutinho P.M."/>
            <person name="Henrissat B."/>
            <person name="Martin F."/>
            <person name="Thomas P.D."/>
            <person name="Tyler B.M."/>
            <person name="De Vries R.P."/>
            <person name="Kamoun S."/>
            <person name="Yandell M."/>
            <person name="Tisserat N."/>
            <person name="Buell C.R."/>
        </authorList>
    </citation>
    <scope>NUCLEOTIDE SEQUENCE</scope>
    <source>
        <strain evidence="2">DAOM:BR144</strain>
    </source>
</reference>
<dbReference type="eggNOG" id="ENOG502RYGR">
    <property type="taxonomic scope" value="Eukaryota"/>
</dbReference>
<dbReference type="HOGENOM" id="CLU_078936_0_0_1"/>
<dbReference type="Gene3D" id="1.20.1270.60">
    <property type="entry name" value="Arfaptin homology (AH) domain/BAR domain"/>
    <property type="match status" value="1"/>
</dbReference>
<dbReference type="EnsemblProtists" id="PYU1_T012051">
    <property type="protein sequence ID" value="PYU1_T012051"/>
    <property type="gene ID" value="PYU1_G012025"/>
</dbReference>
<evidence type="ECO:0000313" key="2">
    <source>
        <dbReference type="Proteomes" id="UP000019132"/>
    </source>
</evidence>
<dbReference type="OMA" id="MMLRPET"/>
<organism evidence="1 2">
    <name type="scientific">Globisporangium ultimum (strain ATCC 200006 / CBS 805.95 / DAOM BR144)</name>
    <name type="common">Pythium ultimum</name>
    <dbReference type="NCBI Taxonomy" id="431595"/>
    <lineage>
        <taxon>Eukaryota</taxon>
        <taxon>Sar</taxon>
        <taxon>Stramenopiles</taxon>
        <taxon>Oomycota</taxon>
        <taxon>Peronosporomycetes</taxon>
        <taxon>Pythiales</taxon>
        <taxon>Pythiaceae</taxon>
        <taxon>Globisporangium</taxon>
    </lineage>
</organism>
<dbReference type="VEuPathDB" id="FungiDB:PYU1_G012025"/>
<dbReference type="GO" id="GO:0060271">
    <property type="term" value="P:cilium assembly"/>
    <property type="evidence" value="ECO:0007669"/>
    <property type="project" value="TreeGrafter"/>
</dbReference>
<reference evidence="2" key="2">
    <citation type="submission" date="2010-04" db="EMBL/GenBank/DDBJ databases">
        <authorList>
            <person name="Buell R."/>
            <person name="Hamilton J."/>
            <person name="Hostetler J."/>
        </authorList>
    </citation>
    <scope>NUCLEOTIDE SEQUENCE [LARGE SCALE GENOMIC DNA]</scope>
    <source>
        <strain evidence="2">DAOM:BR144</strain>
    </source>
</reference>
<protein>
    <recommendedName>
        <fullName evidence="3">BAR domain-containing protein</fullName>
    </recommendedName>
</protein>
<dbReference type="SUPFAM" id="SSF103657">
    <property type="entry name" value="BAR/IMD domain-like"/>
    <property type="match status" value="1"/>
</dbReference>
<dbReference type="AlphaFoldDB" id="K3X4A2"/>
<evidence type="ECO:0008006" key="3">
    <source>
        <dbReference type="Google" id="ProtNLM"/>
    </source>
</evidence>
<reference evidence="1" key="3">
    <citation type="submission" date="2015-02" db="UniProtKB">
        <authorList>
            <consortium name="EnsemblProtists"/>
        </authorList>
    </citation>
    <scope>IDENTIFICATION</scope>
    <source>
        <strain evidence="1">DAOM BR144</strain>
    </source>
</reference>
<dbReference type="PANTHER" id="PTHR21223">
    <property type="entry name" value="CBY1-INTERACTING BAR DOMAIN-CONTAINING PROTEIN HOMOLOG"/>
    <property type="match status" value="1"/>
</dbReference>
<dbReference type="GO" id="GO:0036064">
    <property type="term" value="C:ciliary basal body"/>
    <property type="evidence" value="ECO:0007669"/>
    <property type="project" value="TreeGrafter"/>
</dbReference>
<accession>K3X4A2</accession>
<dbReference type="Proteomes" id="UP000019132">
    <property type="component" value="Unassembled WGS sequence"/>
</dbReference>
<name>K3X4A2_GLOUD</name>
<evidence type="ECO:0000313" key="1">
    <source>
        <dbReference type="EnsemblProtists" id="PYU1_T012051"/>
    </source>
</evidence>
<keyword evidence="2" id="KW-1185">Reference proteome</keyword>
<dbReference type="InterPro" id="IPR027267">
    <property type="entry name" value="AH/BAR_dom_sf"/>
</dbReference>
<dbReference type="InParanoid" id="K3X4A2"/>
<proteinExistence type="predicted"/>
<dbReference type="GO" id="GO:0035869">
    <property type="term" value="C:ciliary transition zone"/>
    <property type="evidence" value="ECO:0007669"/>
    <property type="project" value="TreeGrafter"/>
</dbReference>
<dbReference type="PANTHER" id="PTHR21223:SF2">
    <property type="entry name" value="CBY1-INTERACTING BAR DOMAIN-CONTAINING PROTEIN HOMOLOG"/>
    <property type="match status" value="1"/>
</dbReference>
<dbReference type="EMBL" id="GL376621">
    <property type="status" value="NOT_ANNOTATED_CDS"/>
    <property type="molecule type" value="Genomic_DNA"/>
</dbReference>
<dbReference type="InterPro" id="IPR009602">
    <property type="entry name" value="CBAR/FAM92"/>
</dbReference>